<dbReference type="GeneID" id="40319746"/>
<evidence type="ECO:0000259" key="8">
    <source>
        <dbReference type="PROSITE" id="PS50235"/>
    </source>
</evidence>
<dbReference type="PANTHER" id="PTHR21646">
    <property type="entry name" value="UBIQUITIN CARBOXYL-TERMINAL HYDROLASE"/>
    <property type="match status" value="1"/>
</dbReference>
<keyword evidence="5 7" id="KW-0378">Hydrolase</keyword>
<name>A0A422P970_9TRYP</name>
<sequence length="558" mass="64643">MLSIPLDCECSYEEFRKTIYYHAETFDIPDLPPEKHLIVCEEVYKKANEELDARVFDLAYYYFWRCLKIIERTGLRKQLSGAKPLMGKCLDSIERLDKNELLQFYAEKIREVREHKEERKRMVEKQLLPDEVEHGSLGDNHHKLRQELSVKEDTQVDDVLKTIRNLQIHTHPSQKQESKRRYWDDRNRERVAVSNDDIAPHSNIPNASPNAYLVWKFNTGALPVSSPRRGMVNLGNTCYLNSVIQMISVTSLAKYFLRDAYQNRIANAHNGELRLVNSFSFLMRELYRSDCKGPVSTSSFKTAVGEIYSSFQGHSQQDANEFLRVLLDNIHNSLNSRKAVMDEVPEIDTTKGSDKEMSERNWNYYKKKNNSVIVDKCAFQERSSLLCPSCNKISRSFTPSLGLEVPIPSRRGKVSIEDCLQEYCKEETLAADSLYTCPSCKKRVPASKQLLLYSLPSILFLTIKRFRNYADFSDKIDVPVVFQKELNMSYFMCCTDVKNTLYTLVGVVNHRGNIHGGHYTADCRGDDGVWFSFSDENFFKAEEPNYQLAYMLCYIRNT</sequence>
<dbReference type="GO" id="GO:0006508">
    <property type="term" value="P:proteolysis"/>
    <property type="evidence" value="ECO:0007669"/>
    <property type="project" value="UniProtKB-KW"/>
</dbReference>
<proteinExistence type="inferred from homology"/>
<keyword evidence="10" id="KW-1185">Reference proteome</keyword>
<evidence type="ECO:0000256" key="7">
    <source>
        <dbReference type="RuleBase" id="RU366025"/>
    </source>
</evidence>
<dbReference type="InterPro" id="IPR050185">
    <property type="entry name" value="Ub_carboxyl-term_hydrolase"/>
</dbReference>
<dbReference type="InterPro" id="IPR038765">
    <property type="entry name" value="Papain-like_cys_pep_sf"/>
</dbReference>
<keyword evidence="6 7" id="KW-0788">Thiol protease</keyword>
<dbReference type="EMBL" id="MKKU01000372">
    <property type="protein sequence ID" value="RNF14242.1"/>
    <property type="molecule type" value="Genomic_DNA"/>
</dbReference>
<comment type="catalytic activity">
    <reaction evidence="1 7">
        <text>Thiol-dependent hydrolysis of ester, thioester, amide, peptide and isopeptide bonds formed by the C-terminal Gly of ubiquitin (a 76-residue protein attached to proteins as an intracellular targeting signal).</text>
        <dbReference type="EC" id="3.4.19.12"/>
    </reaction>
</comment>
<dbReference type="GO" id="GO:0004843">
    <property type="term" value="F:cysteine-type deubiquitinase activity"/>
    <property type="evidence" value="ECO:0007669"/>
    <property type="project" value="UniProtKB-UniRule"/>
</dbReference>
<dbReference type="InterPro" id="IPR001394">
    <property type="entry name" value="Peptidase_C19_UCH"/>
</dbReference>
<protein>
    <recommendedName>
        <fullName evidence="7">Ubiquitin carboxyl-terminal hydrolase</fullName>
        <ecNumber evidence="7">3.4.19.12</ecNumber>
    </recommendedName>
</protein>
<dbReference type="AlphaFoldDB" id="A0A422P970"/>
<dbReference type="PROSITE" id="PS00973">
    <property type="entry name" value="USP_2"/>
    <property type="match status" value="1"/>
</dbReference>
<organism evidence="9 10">
    <name type="scientific">Trypanosoma conorhini</name>
    <dbReference type="NCBI Taxonomy" id="83891"/>
    <lineage>
        <taxon>Eukaryota</taxon>
        <taxon>Discoba</taxon>
        <taxon>Euglenozoa</taxon>
        <taxon>Kinetoplastea</taxon>
        <taxon>Metakinetoplastina</taxon>
        <taxon>Trypanosomatida</taxon>
        <taxon>Trypanosomatidae</taxon>
        <taxon>Trypanosoma</taxon>
    </lineage>
</organism>
<dbReference type="EC" id="3.4.19.12" evidence="7"/>
<accession>A0A422P970</accession>
<dbReference type="PANTHER" id="PTHR21646:SF24">
    <property type="entry name" value="UBIQUITIN CARBOXYL-TERMINAL HYDROLASE"/>
    <property type="match status" value="1"/>
</dbReference>
<dbReference type="Pfam" id="PF00443">
    <property type="entry name" value="UCH"/>
    <property type="match status" value="1"/>
</dbReference>
<keyword evidence="4 7" id="KW-0833">Ubl conjugation pathway</keyword>
<dbReference type="PROSITE" id="PS50235">
    <property type="entry name" value="USP_3"/>
    <property type="match status" value="1"/>
</dbReference>
<comment type="caution">
    <text evidence="9">The sequence shown here is derived from an EMBL/GenBank/DDBJ whole genome shotgun (WGS) entry which is preliminary data.</text>
</comment>
<evidence type="ECO:0000313" key="10">
    <source>
        <dbReference type="Proteomes" id="UP000284403"/>
    </source>
</evidence>
<evidence type="ECO:0000256" key="2">
    <source>
        <dbReference type="ARBA" id="ARBA00009085"/>
    </source>
</evidence>
<evidence type="ECO:0000256" key="6">
    <source>
        <dbReference type="ARBA" id="ARBA00022807"/>
    </source>
</evidence>
<reference evidence="9 10" key="1">
    <citation type="journal article" date="2018" name="BMC Genomics">
        <title>Genomic comparison of Trypanosoma conorhini and Trypanosoma rangeli to Trypanosoma cruzi strains of high and low virulence.</title>
        <authorList>
            <person name="Bradwell K.R."/>
            <person name="Koparde V.N."/>
            <person name="Matveyev A.V."/>
            <person name="Serrano M.G."/>
            <person name="Alves J.M."/>
            <person name="Parikh H."/>
            <person name="Huang B."/>
            <person name="Lee V."/>
            <person name="Espinosa-Alvarez O."/>
            <person name="Ortiz P.A."/>
            <person name="Costa-Martins A.G."/>
            <person name="Teixeira M.M."/>
            <person name="Buck G.A."/>
        </authorList>
    </citation>
    <scope>NUCLEOTIDE SEQUENCE [LARGE SCALE GENOMIC DNA]</scope>
    <source>
        <strain evidence="9 10">025E</strain>
    </source>
</reference>
<evidence type="ECO:0000256" key="3">
    <source>
        <dbReference type="ARBA" id="ARBA00022670"/>
    </source>
</evidence>
<dbReference type="Proteomes" id="UP000284403">
    <property type="component" value="Unassembled WGS sequence"/>
</dbReference>
<dbReference type="OrthoDB" id="292964at2759"/>
<evidence type="ECO:0000256" key="1">
    <source>
        <dbReference type="ARBA" id="ARBA00000707"/>
    </source>
</evidence>
<dbReference type="CDD" id="cd02674">
    <property type="entry name" value="Peptidase_C19R"/>
    <property type="match status" value="1"/>
</dbReference>
<keyword evidence="3 7" id="KW-0645">Protease</keyword>
<dbReference type="InterPro" id="IPR018200">
    <property type="entry name" value="USP_CS"/>
</dbReference>
<evidence type="ECO:0000256" key="5">
    <source>
        <dbReference type="ARBA" id="ARBA00022801"/>
    </source>
</evidence>
<dbReference type="InterPro" id="IPR028889">
    <property type="entry name" value="USP"/>
</dbReference>
<dbReference type="GO" id="GO:0016579">
    <property type="term" value="P:protein deubiquitination"/>
    <property type="evidence" value="ECO:0007669"/>
    <property type="project" value="InterPro"/>
</dbReference>
<dbReference type="RefSeq" id="XP_029227088.1">
    <property type="nucleotide sequence ID" value="XM_029373024.1"/>
</dbReference>
<dbReference type="Gene3D" id="3.90.70.10">
    <property type="entry name" value="Cysteine proteinases"/>
    <property type="match status" value="1"/>
</dbReference>
<evidence type="ECO:0000256" key="4">
    <source>
        <dbReference type="ARBA" id="ARBA00022786"/>
    </source>
</evidence>
<gene>
    <name evidence="9" type="ORF">Tco025E_06135</name>
</gene>
<dbReference type="SUPFAM" id="SSF54001">
    <property type="entry name" value="Cysteine proteinases"/>
    <property type="match status" value="1"/>
</dbReference>
<comment type="similarity">
    <text evidence="2 7">Belongs to the peptidase C19 family.</text>
</comment>
<dbReference type="PROSITE" id="PS00972">
    <property type="entry name" value="USP_1"/>
    <property type="match status" value="1"/>
</dbReference>
<feature type="domain" description="USP" evidence="8">
    <location>
        <begin position="229"/>
        <end position="557"/>
    </location>
</feature>
<evidence type="ECO:0000313" key="9">
    <source>
        <dbReference type="EMBL" id="RNF14242.1"/>
    </source>
</evidence>